<keyword evidence="3" id="KW-1185">Reference proteome</keyword>
<evidence type="ECO:0008006" key="4">
    <source>
        <dbReference type="Google" id="ProtNLM"/>
    </source>
</evidence>
<dbReference type="Proteomes" id="UP000317835">
    <property type="component" value="Chromosome"/>
</dbReference>
<feature type="region of interest" description="Disordered" evidence="1">
    <location>
        <begin position="64"/>
        <end position="83"/>
    </location>
</feature>
<accession>A0A518H6S2</accession>
<evidence type="ECO:0000313" key="3">
    <source>
        <dbReference type="Proteomes" id="UP000317835"/>
    </source>
</evidence>
<name>A0A518H6S2_9BACT</name>
<organism evidence="2 3">
    <name type="scientific">Tautonia plasticadhaerens</name>
    <dbReference type="NCBI Taxonomy" id="2527974"/>
    <lineage>
        <taxon>Bacteria</taxon>
        <taxon>Pseudomonadati</taxon>
        <taxon>Planctomycetota</taxon>
        <taxon>Planctomycetia</taxon>
        <taxon>Isosphaerales</taxon>
        <taxon>Isosphaeraceae</taxon>
        <taxon>Tautonia</taxon>
    </lineage>
</organism>
<protein>
    <recommendedName>
        <fullName evidence="4">DUF2946 domain-containing protein</fullName>
    </recommendedName>
</protein>
<dbReference type="KEGG" id="tpla:ElP_44310"/>
<dbReference type="RefSeq" id="WP_145272865.1">
    <property type="nucleotide sequence ID" value="NZ_CP036426.1"/>
</dbReference>
<sequence>MPRLQRLLIWCSMALAGTFVLAGPGVHLLSPCGHEAGHDPGGLPDRDDSCPICALHSQAQAPAPVASVDRPAPAFGPVEAHSDEARRLDLPSCLLPRAPPLA</sequence>
<proteinExistence type="predicted"/>
<evidence type="ECO:0000256" key="1">
    <source>
        <dbReference type="SAM" id="MobiDB-lite"/>
    </source>
</evidence>
<reference evidence="2 3" key="1">
    <citation type="submission" date="2019-02" db="EMBL/GenBank/DDBJ databases">
        <title>Deep-cultivation of Planctomycetes and their phenomic and genomic characterization uncovers novel biology.</title>
        <authorList>
            <person name="Wiegand S."/>
            <person name="Jogler M."/>
            <person name="Boedeker C."/>
            <person name="Pinto D."/>
            <person name="Vollmers J."/>
            <person name="Rivas-Marin E."/>
            <person name="Kohn T."/>
            <person name="Peeters S.H."/>
            <person name="Heuer A."/>
            <person name="Rast P."/>
            <person name="Oberbeckmann S."/>
            <person name="Bunk B."/>
            <person name="Jeske O."/>
            <person name="Meyerdierks A."/>
            <person name="Storesund J.E."/>
            <person name="Kallscheuer N."/>
            <person name="Luecker S."/>
            <person name="Lage O.M."/>
            <person name="Pohl T."/>
            <person name="Merkel B.J."/>
            <person name="Hornburger P."/>
            <person name="Mueller R.-W."/>
            <person name="Bruemmer F."/>
            <person name="Labrenz M."/>
            <person name="Spormann A.M."/>
            <person name="Op den Camp H."/>
            <person name="Overmann J."/>
            <person name="Amann R."/>
            <person name="Jetten M.S.M."/>
            <person name="Mascher T."/>
            <person name="Medema M.H."/>
            <person name="Devos D.P."/>
            <person name="Kaster A.-K."/>
            <person name="Ovreas L."/>
            <person name="Rohde M."/>
            <person name="Galperin M.Y."/>
            <person name="Jogler C."/>
        </authorList>
    </citation>
    <scope>NUCLEOTIDE SEQUENCE [LARGE SCALE GENOMIC DNA]</scope>
    <source>
        <strain evidence="2 3">ElP</strain>
    </source>
</reference>
<evidence type="ECO:0000313" key="2">
    <source>
        <dbReference type="EMBL" id="QDV36505.1"/>
    </source>
</evidence>
<dbReference type="EMBL" id="CP036426">
    <property type="protein sequence ID" value="QDV36505.1"/>
    <property type="molecule type" value="Genomic_DNA"/>
</dbReference>
<gene>
    <name evidence="2" type="ORF">ElP_44310</name>
</gene>
<dbReference type="AlphaFoldDB" id="A0A518H6S2"/>